<dbReference type="RefSeq" id="WP_132700997.1">
    <property type="nucleotide sequence ID" value="NZ_SLZR01000005.1"/>
</dbReference>
<evidence type="ECO:0000256" key="1">
    <source>
        <dbReference type="SAM" id="SignalP"/>
    </source>
</evidence>
<dbReference type="Gene3D" id="3.90.1720.10">
    <property type="entry name" value="endopeptidase domain like (from Nostoc punctiforme)"/>
    <property type="match status" value="1"/>
</dbReference>
<dbReference type="Proteomes" id="UP000295793">
    <property type="component" value="Unassembled WGS sequence"/>
</dbReference>
<gene>
    <name evidence="2" type="ORF">BCF53_10535</name>
</gene>
<dbReference type="InterPro" id="IPR038765">
    <property type="entry name" value="Papain-like_cys_pep_sf"/>
</dbReference>
<accession>A0A4V2UJV4</accession>
<dbReference type="InterPro" id="IPR024453">
    <property type="entry name" value="Peptidase_C92"/>
</dbReference>
<dbReference type="Pfam" id="PF05708">
    <property type="entry name" value="Peptidase_C92"/>
    <property type="match status" value="1"/>
</dbReference>
<dbReference type="EMBL" id="SLZR01000005">
    <property type="protein sequence ID" value="TCS41608.1"/>
    <property type="molecule type" value="Genomic_DNA"/>
</dbReference>
<proteinExistence type="predicted"/>
<name>A0A4V2UJV4_9GAMM</name>
<reference evidence="2 3" key="1">
    <citation type="submission" date="2019-03" db="EMBL/GenBank/DDBJ databases">
        <title>Genomic Encyclopedia of Archaeal and Bacterial Type Strains, Phase II (KMG-II): from individual species to whole genera.</title>
        <authorList>
            <person name="Goeker M."/>
        </authorList>
    </citation>
    <scope>NUCLEOTIDE SEQUENCE [LARGE SCALE GENOMIC DNA]</scope>
    <source>
        <strain evidence="2 3">DSM 15388</strain>
    </source>
</reference>
<sequence>MTVKSAAFAFFTVLWCTCSFANQQQTIEAIAIQRDGLSNLLSYMDHHSEIFARPNASSELLNRAQKAQVNDVWLLYLDYMSSLSMIAEQTRDYLKLGGNERKQRKALHALAYNAHYRFGMEFIKRIKADPELIKWLNSDVNETGLPKNFFNRFTLSFVSDWATDNYDHFNNSLRLTESQDIAAFIEADIAAVKQLNRRSMLAQADLSTMNQTLYNIYYPMQKYVARGMGKVKLWRINKTLITQEQALEFSQQMEPGDFYFTRKEWRLTNAGIPGYWTHSALYIGTPFERETYFDTPEVNAWLAEKGFSDFESLLLDVSPVYASASGYDENGVYRALEVLDAGALFNSIETSLDADGAAVFRPRLSKLEKAKAIYNAFYYAGRPYDFHFDFDSDSALLCSELIYKAYQPAEDQQGIEFPLYQAVGKKMLTPSEMARWYDETEGTDAQQMDLVMFIDSNEKAGVAFVSSAEAFTGSWERPDWYIFQQPSYQPEDEDQLASNQASK</sequence>
<evidence type="ECO:0000313" key="3">
    <source>
        <dbReference type="Proteomes" id="UP000295793"/>
    </source>
</evidence>
<dbReference type="SUPFAM" id="SSF54001">
    <property type="entry name" value="Cysteine proteinases"/>
    <property type="match status" value="1"/>
</dbReference>
<organism evidence="2 3">
    <name type="scientific">Reinekea marinisedimentorum</name>
    <dbReference type="NCBI Taxonomy" id="230495"/>
    <lineage>
        <taxon>Bacteria</taxon>
        <taxon>Pseudomonadati</taxon>
        <taxon>Pseudomonadota</taxon>
        <taxon>Gammaproteobacteria</taxon>
        <taxon>Oceanospirillales</taxon>
        <taxon>Saccharospirillaceae</taxon>
        <taxon>Reinekea</taxon>
    </lineage>
</organism>
<protein>
    <submittedName>
        <fullName evidence="2">Permuted papain-like amidase YaeF/Yiix C92 family enzyme</fullName>
    </submittedName>
</protein>
<dbReference type="AlphaFoldDB" id="A0A4V2UJV4"/>
<feature type="signal peptide" evidence="1">
    <location>
        <begin position="1"/>
        <end position="21"/>
    </location>
</feature>
<comment type="caution">
    <text evidence="2">The sequence shown here is derived from an EMBL/GenBank/DDBJ whole genome shotgun (WGS) entry which is preliminary data.</text>
</comment>
<evidence type="ECO:0000313" key="2">
    <source>
        <dbReference type="EMBL" id="TCS41608.1"/>
    </source>
</evidence>
<keyword evidence="1" id="KW-0732">Signal</keyword>
<dbReference type="OrthoDB" id="195541at2"/>
<feature type="chain" id="PRO_5020825527" evidence="1">
    <location>
        <begin position="22"/>
        <end position="503"/>
    </location>
</feature>
<keyword evidence="3" id="KW-1185">Reference proteome</keyword>